<evidence type="ECO:0000313" key="4">
    <source>
        <dbReference type="EMBL" id="ODQ64432.1"/>
    </source>
</evidence>
<organism evidence="4 5">
    <name type="scientific">Nadsonia fulvescens var. elongata DSM 6958</name>
    <dbReference type="NCBI Taxonomy" id="857566"/>
    <lineage>
        <taxon>Eukaryota</taxon>
        <taxon>Fungi</taxon>
        <taxon>Dikarya</taxon>
        <taxon>Ascomycota</taxon>
        <taxon>Saccharomycotina</taxon>
        <taxon>Dipodascomycetes</taxon>
        <taxon>Dipodascales</taxon>
        <taxon>Dipodascales incertae sedis</taxon>
        <taxon>Nadsonia</taxon>
    </lineage>
</organism>
<evidence type="ECO:0000256" key="1">
    <source>
        <dbReference type="SAM" id="MobiDB-lite"/>
    </source>
</evidence>
<feature type="domain" description="Mmc1 C-terminal" evidence="3">
    <location>
        <begin position="338"/>
        <end position="535"/>
    </location>
</feature>
<dbReference type="Proteomes" id="UP000095009">
    <property type="component" value="Unassembled WGS sequence"/>
</dbReference>
<keyword evidence="5" id="KW-1185">Reference proteome</keyword>
<dbReference type="InterPro" id="IPR056196">
    <property type="entry name" value="Mmc1_C"/>
</dbReference>
<dbReference type="PANTHER" id="PTHR38644">
    <property type="entry name" value="EXPRESSED PROTEIN"/>
    <property type="match status" value="1"/>
</dbReference>
<evidence type="ECO:0000256" key="2">
    <source>
        <dbReference type="SAM" id="Phobius"/>
    </source>
</evidence>
<feature type="region of interest" description="Disordered" evidence="1">
    <location>
        <begin position="1"/>
        <end position="58"/>
    </location>
</feature>
<dbReference type="OrthoDB" id="5319015at2759"/>
<keyword evidence="2" id="KW-0472">Membrane</keyword>
<proteinExistence type="predicted"/>
<evidence type="ECO:0000259" key="3">
    <source>
        <dbReference type="Pfam" id="PF23868"/>
    </source>
</evidence>
<keyword evidence="2" id="KW-1133">Transmembrane helix</keyword>
<accession>A0A1E3PHL1</accession>
<dbReference type="EMBL" id="KV454412">
    <property type="protein sequence ID" value="ODQ64432.1"/>
    <property type="molecule type" value="Genomic_DNA"/>
</dbReference>
<dbReference type="Pfam" id="PF23868">
    <property type="entry name" value="Mmc1_C"/>
    <property type="match status" value="1"/>
</dbReference>
<feature type="compositionally biased region" description="Polar residues" evidence="1">
    <location>
        <begin position="22"/>
        <end position="32"/>
    </location>
</feature>
<dbReference type="PANTHER" id="PTHR38644:SF1">
    <property type="entry name" value="EXPRESSED PROTEIN"/>
    <property type="match status" value="1"/>
</dbReference>
<reference evidence="4 5" key="1">
    <citation type="journal article" date="2016" name="Proc. Natl. Acad. Sci. U.S.A.">
        <title>Comparative genomics of biotechnologically important yeasts.</title>
        <authorList>
            <person name="Riley R."/>
            <person name="Haridas S."/>
            <person name="Wolfe K.H."/>
            <person name="Lopes M.R."/>
            <person name="Hittinger C.T."/>
            <person name="Goeker M."/>
            <person name="Salamov A.A."/>
            <person name="Wisecaver J.H."/>
            <person name="Long T.M."/>
            <person name="Calvey C.H."/>
            <person name="Aerts A.L."/>
            <person name="Barry K.W."/>
            <person name="Choi C."/>
            <person name="Clum A."/>
            <person name="Coughlan A.Y."/>
            <person name="Deshpande S."/>
            <person name="Douglass A.P."/>
            <person name="Hanson S.J."/>
            <person name="Klenk H.-P."/>
            <person name="LaButti K.M."/>
            <person name="Lapidus A."/>
            <person name="Lindquist E.A."/>
            <person name="Lipzen A.M."/>
            <person name="Meier-Kolthoff J.P."/>
            <person name="Ohm R.A."/>
            <person name="Otillar R.P."/>
            <person name="Pangilinan J.L."/>
            <person name="Peng Y."/>
            <person name="Rokas A."/>
            <person name="Rosa C.A."/>
            <person name="Scheuner C."/>
            <person name="Sibirny A.A."/>
            <person name="Slot J.C."/>
            <person name="Stielow J.B."/>
            <person name="Sun H."/>
            <person name="Kurtzman C.P."/>
            <person name="Blackwell M."/>
            <person name="Grigoriev I.V."/>
            <person name="Jeffries T.W."/>
        </authorList>
    </citation>
    <scope>NUCLEOTIDE SEQUENCE [LARGE SCALE GENOMIC DNA]</scope>
    <source>
        <strain evidence="4 5">DSM 6958</strain>
    </source>
</reference>
<dbReference type="AlphaFoldDB" id="A0A1E3PHL1"/>
<gene>
    <name evidence="4" type="ORF">NADFUDRAFT_52758</name>
</gene>
<feature type="transmembrane region" description="Helical" evidence="2">
    <location>
        <begin position="498"/>
        <end position="516"/>
    </location>
</feature>
<keyword evidence="2" id="KW-0812">Transmembrane</keyword>
<protein>
    <recommendedName>
        <fullName evidence="3">Mmc1 C-terminal domain-containing protein</fullName>
    </recommendedName>
</protein>
<evidence type="ECO:0000313" key="5">
    <source>
        <dbReference type="Proteomes" id="UP000095009"/>
    </source>
</evidence>
<feature type="compositionally biased region" description="Basic residues" evidence="1">
    <location>
        <begin position="36"/>
        <end position="45"/>
    </location>
</feature>
<dbReference type="Pfam" id="PF23867">
    <property type="entry name" value="Mmc1_N"/>
    <property type="match status" value="1"/>
</dbReference>
<name>A0A1E3PHL1_9ASCO</name>
<dbReference type="STRING" id="857566.A0A1E3PHL1"/>
<sequence>MFLRPSGRTVPRLLSAQRRHTTTVQGSASSLTAHFHPSHPSHPSHRCPTPSAPSPLVPPRPDLAPDLVSTLDNLVANFPNHQSIHTRLLLLKSTLENPRLPLRVALVPHGSTSRPQIKSLLDAALADPLASDQTWYNDHWLKRILQKDALVAYGPFAGTETHNSRVQFTVPSPLLTPRPARHGRPLQILEATSVADSVGNIALCHYTILVTNDIRALSSPLPEPTAQNPALAPALMVLDLDTLTHKIDLGPHVVVLSSRMALDAVRQIKLSTANATAYTSLWTNSNIDQLIHRLSDSPSLNSLTPLLVHLSATLHRMATDPARASHALAHEDLMVRNLTRDWAKHAHQERQSVLQPCLQWWAKKSLPWYKLYYRIGDVRAATENMLIDSYLPGASYRLGYLLGRIDHYTTTQNPSQSSTDELLDLGIADLTEGKVGLSSVIVDSRSELIAAPAHSSLPAPLAQLEDSARSILATTILAIQVPTFLAAATGYFQYSFSLYSMTGVFALGTVVGLMYLQRAWGIAIESFQKQVLQQASQAIAQAENVAHQRWSESSKRERNAVAVRNKLLETFDSLVKMWK</sequence>